<dbReference type="Pfam" id="PF11999">
    <property type="entry name" value="Ice_binding"/>
    <property type="match status" value="1"/>
</dbReference>
<keyword evidence="2" id="KW-0732">Signal</keyword>
<sequence length="337" mass="33587">MDLGTAKGFSVLAGSGITNTGMTHVAGSLGTYETPTVTTDTPFDFTGADAVNHAGDGVTQTAKSDLLSAYNMAAGALPPTAVPEELARTDPYLPGIYRASSSMLLSGAMTLDGGGRKDGVFIFQAPASTLTTASNATVRFVNGAQPCNVYWQVGSSATFGTGTSFVGNVLAHTSISAKTGAVFEGRLLANNGAVTLDTNTISAPTCDTTPDAGTDTDTQGTDAGTDTGTDADATDTGTDTDSEGTDVGTDTAGTDAGTNADTGTQTDSAADSGTDTGGGTGDDVTTPPNGSGTEATDTDLPDTGGPNMLVLTIGFIAILGGVSIIRLRRTPRATHRA</sequence>
<evidence type="ECO:0000256" key="2">
    <source>
        <dbReference type="ARBA" id="ARBA00022729"/>
    </source>
</evidence>
<feature type="compositionally biased region" description="Low complexity" evidence="3">
    <location>
        <begin position="205"/>
        <end position="237"/>
    </location>
</feature>
<reference evidence="5" key="1">
    <citation type="submission" date="2019-09" db="EMBL/GenBank/DDBJ databases">
        <authorList>
            <person name="Li J."/>
        </authorList>
    </citation>
    <scope>NUCLEOTIDE SEQUENCE [LARGE SCALE GENOMIC DNA]</scope>
    <source>
        <strain evidence="5">JCM 14732</strain>
    </source>
</reference>
<keyword evidence="4" id="KW-0472">Membrane</keyword>
<dbReference type="InterPro" id="IPR021884">
    <property type="entry name" value="Ice-bd_prot"/>
</dbReference>
<evidence type="ECO:0000256" key="1">
    <source>
        <dbReference type="ARBA" id="ARBA00005445"/>
    </source>
</evidence>
<feature type="transmembrane region" description="Helical" evidence="4">
    <location>
        <begin position="308"/>
        <end position="327"/>
    </location>
</feature>
<keyword evidence="4" id="KW-0812">Transmembrane</keyword>
<dbReference type="EMBL" id="SDPQ02000001">
    <property type="protein sequence ID" value="KAA1399582.1"/>
    <property type="molecule type" value="Genomic_DNA"/>
</dbReference>
<dbReference type="RefSeq" id="WP_149687719.1">
    <property type="nucleotide sequence ID" value="NZ_SDPQ02000001.1"/>
</dbReference>
<dbReference type="AlphaFoldDB" id="A0A5M4FI07"/>
<dbReference type="OrthoDB" id="2082707at2"/>
<evidence type="ECO:0000256" key="4">
    <source>
        <dbReference type="SAM" id="Phobius"/>
    </source>
</evidence>
<accession>A0A5M4FI07</accession>
<feature type="compositionally biased region" description="Low complexity" evidence="3">
    <location>
        <begin position="245"/>
        <end position="274"/>
    </location>
</feature>
<protein>
    <submittedName>
        <fullName evidence="5">DUF3494 domain-containing protein</fullName>
    </submittedName>
</protein>
<evidence type="ECO:0000313" key="5">
    <source>
        <dbReference type="EMBL" id="KAA1399582.1"/>
    </source>
</evidence>
<comment type="caution">
    <text evidence="5">The sequence shown here is derived from an EMBL/GenBank/DDBJ whole genome shotgun (WGS) entry which is preliminary data.</text>
</comment>
<keyword evidence="4" id="KW-1133">Transmembrane helix</keyword>
<evidence type="ECO:0000313" key="6">
    <source>
        <dbReference type="Proteomes" id="UP000380867"/>
    </source>
</evidence>
<gene>
    <name evidence="5" type="ORF">ESP70_002110</name>
</gene>
<dbReference type="Proteomes" id="UP000380867">
    <property type="component" value="Unassembled WGS sequence"/>
</dbReference>
<organism evidence="5 6">
    <name type="scientific">Aeromicrobium ginsengisoli</name>
    <dbReference type="NCBI Taxonomy" id="363867"/>
    <lineage>
        <taxon>Bacteria</taxon>
        <taxon>Bacillati</taxon>
        <taxon>Actinomycetota</taxon>
        <taxon>Actinomycetes</taxon>
        <taxon>Propionibacteriales</taxon>
        <taxon>Nocardioidaceae</taxon>
        <taxon>Aeromicrobium</taxon>
    </lineage>
</organism>
<proteinExistence type="inferred from homology"/>
<evidence type="ECO:0000256" key="3">
    <source>
        <dbReference type="SAM" id="MobiDB-lite"/>
    </source>
</evidence>
<feature type="region of interest" description="Disordered" evidence="3">
    <location>
        <begin position="199"/>
        <end position="303"/>
    </location>
</feature>
<comment type="similarity">
    <text evidence="1">Belongs to the ice-binding protein family.</text>
</comment>
<keyword evidence="6" id="KW-1185">Reference proteome</keyword>
<name>A0A5M4FI07_9ACTN</name>